<comment type="caution">
    <text evidence="2">The sequence shown here is derived from an EMBL/GenBank/DDBJ whole genome shotgun (WGS) entry which is preliminary data.</text>
</comment>
<evidence type="ECO:0000256" key="1">
    <source>
        <dbReference type="SAM" id="MobiDB-lite"/>
    </source>
</evidence>
<name>L1KPY8_9ACTN</name>
<dbReference type="EMBL" id="AEJC01000509">
    <property type="protein sequence ID" value="EKX62560.1"/>
    <property type="molecule type" value="Genomic_DNA"/>
</dbReference>
<dbReference type="Proteomes" id="UP000010411">
    <property type="component" value="Unassembled WGS sequence"/>
</dbReference>
<proteinExistence type="predicted"/>
<organism evidence="2 3">
    <name type="scientific">Streptomyces ipomoeae 91-03</name>
    <dbReference type="NCBI Taxonomy" id="698759"/>
    <lineage>
        <taxon>Bacteria</taxon>
        <taxon>Bacillati</taxon>
        <taxon>Actinomycetota</taxon>
        <taxon>Actinomycetes</taxon>
        <taxon>Kitasatosporales</taxon>
        <taxon>Streptomycetaceae</taxon>
        <taxon>Streptomyces</taxon>
    </lineage>
</organism>
<reference evidence="2 3" key="1">
    <citation type="submission" date="2012-11" db="EMBL/GenBank/DDBJ databases">
        <authorList>
            <person name="Huguet-Tapia J.C."/>
            <person name="Durkin A.S."/>
            <person name="Pettis G.S."/>
            <person name="Badger J.H."/>
        </authorList>
    </citation>
    <scope>NUCLEOTIDE SEQUENCE [LARGE SCALE GENOMIC DNA]</scope>
    <source>
        <strain evidence="2 3">91-03</strain>
    </source>
</reference>
<dbReference type="PATRIC" id="fig|698759.3.peg.6749"/>
<protein>
    <submittedName>
        <fullName evidence="2">Uncharacterized protein</fullName>
    </submittedName>
</protein>
<gene>
    <name evidence="2" type="ORF">STRIP9103_00279</name>
</gene>
<evidence type="ECO:0000313" key="3">
    <source>
        <dbReference type="Proteomes" id="UP000010411"/>
    </source>
</evidence>
<dbReference type="AlphaFoldDB" id="L1KPY8"/>
<accession>L1KPY8</accession>
<feature type="region of interest" description="Disordered" evidence="1">
    <location>
        <begin position="50"/>
        <end position="107"/>
    </location>
</feature>
<evidence type="ECO:0000313" key="2">
    <source>
        <dbReference type="EMBL" id="EKX62560.1"/>
    </source>
</evidence>
<sequence length="151" mass="15442">MARARLSTGPLLRLLGLAVVLFAVALMHGATPESASGHLVTSAITPPAASSERLLDHVHGSPVSPEPPVASAAEGFVGPREGHGDHTPSHPGDQCAAAQPYPGPSLAQPRFAVSVSEAVAPACGPTVRETGDSWRPDRSSAALRALVVQRI</sequence>
<keyword evidence="3" id="KW-1185">Reference proteome</keyword>